<dbReference type="Gene3D" id="1.20.1070.10">
    <property type="entry name" value="Rhodopsin 7-helix transmembrane proteins"/>
    <property type="match status" value="1"/>
</dbReference>
<accession>A0A183TF06</accession>
<feature type="transmembrane region" description="Helical" evidence="1">
    <location>
        <begin position="249"/>
        <end position="272"/>
    </location>
</feature>
<evidence type="ECO:0000256" key="1">
    <source>
        <dbReference type="SAM" id="Phobius"/>
    </source>
</evidence>
<feature type="transmembrane region" description="Helical" evidence="1">
    <location>
        <begin position="284"/>
        <end position="306"/>
    </location>
</feature>
<keyword evidence="1" id="KW-0812">Transmembrane</keyword>
<keyword evidence="1" id="KW-0472">Membrane</keyword>
<protein>
    <submittedName>
        <fullName evidence="4">G_PROTEIN_RECEP_F1_2 domain-containing protein</fullName>
    </submittedName>
</protein>
<proteinExistence type="predicted"/>
<feature type="transmembrane region" description="Helical" evidence="1">
    <location>
        <begin position="150"/>
        <end position="172"/>
    </location>
</feature>
<keyword evidence="1" id="KW-1133">Transmembrane helix</keyword>
<dbReference type="OrthoDB" id="6255390at2759"/>
<dbReference type="EMBL" id="UYSU01039555">
    <property type="protein sequence ID" value="VDM01440.1"/>
    <property type="molecule type" value="Genomic_DNA"/>
</dbReference>
<dbReference type="Proteomes" id="UP000275846">
    <property type="component" value="Unassembled WGS sequence"/>
</dbReference>
<feature type="transmembrane region" description="Helical" evidence="1">
    <location>
        <begin position="28"/>
        <end position="53"/>
    </location>
</feature>
<reference evidence="4" key="1">
    <citation type="submission" date="2016-06" db="UniProtKB">
        <authorList>
            <consortium name="WormBaseParasite"/>
        </authorList>
    </citation>
    <scope>IDENTIFICATION</scope>
</reference>
<feature type="transmembrane region" description="Helical" evidence="1">
    <location>
        <begin position="204"/>
        <end position="228"/>
    </location>
</feature>
<reference evidence="2 3" key="2">
    <citation type="submission" date="2018-11" db="EMBL/GenBank/DDBJ databases">
        <authorList>
            <consortium name="Pathogen Informatics"/>
        </authorList>
    </citation>
    <scope>NUCLEOTIDE SEQUENCE [LARGE SCALE GENOMIC DNA]</scope>
    <source>
        <strain evidence="2 3">NST_G2</strain>
    </source>
</reference>
<name>A0A183TF06_SCHSO</name>
<dbReference type="WBParaSite" id="SSLN_0001561801-mRNA-1">
    <property type="protein sequence ID" value="SSLN_0001561801-mRNA-1"/>
    <property type="gene ID" value="SSLN_0001561801"/>
</dbReference>
<evidence type="ECO:0000313" key="3">
    <source>
        <dbReference type="Proteomes" id="UP000275846"/>
    </source>
</evidence>
<gene>
    <name evidence="2" type="ORF">SSLN_LOCUS15054</name>
</gene>
<evidence type="ECO:0000313" key="4">
    <source>
        <dbReference type="WBParaSite" id="SSLN_0001561801-mRNA-1"/>
    </source>
</evidence>
<evidence type="ECO:0000313" key="2">
    <source>
        <dbReference type="EMBL" id="VDM01440.1"/>
    </source>
</evidence>
<organism evidence="4">
    <name type="scientific">Schistocephalus solidus</name>
    <name type="common">Tapeworm</name>
    <dbReference type="NCBI Taxonomy" id="70667"/>
    <lineage>
        <taxon>Eukaryota</taxon>
        <taxon>Metazoa</taxon>
        <taxon>Spiralia</taxon>
        <taxon>Lophotrochozoa</taxon>
        <taxon>Platyhelminthes</taxon>
        <taxon>Cestoda</taxon>
        <taxon>Eucestoda</taxon>
        <taxon>Diphyllobothriidea</taxon>
        <taxon>Diphyllobothriidae</taxon>
        <taxon>Schistocephalus</taxon>
    </lineage>
</organism>
<dbReference type="AlphaFoldDB" id="A0A183TF06"/>
<sequence>MDAKMIQGQIKQLLSSPELSAVRGFNTIGLIFGAVGTLTNLLTITTIIPLLLVRKNRAPNLKYSLIQALFDCLACCSWCLCEYKRVQLTKSDKSGKENNKTTQIICALYLSKSPFWGFCAYRSGINVLAAAHYFRRLVFARVRMPLDTSIGILLANVVFIFHAILAAVVHGVEVEVDELSGKCSVCRDLFVKYEKLVGCIKVAVVAHISLMYTFPVMSTMFFYTLMTAALRESRNPVHEKAYRDLKKIYYMDCTIFLVVFFPFICCFFLHHFSNEFDFGPTDPLYQVVFNIAFSYPALYPLVAAYLRRSLTEPLMSGLDFYTSKEEQQKMAVKRSTEEKVAENLDEQSMFSTKVQ</sequence>
<keyword evidence="3" id="KW-1185">Reference proteome</keyword>